<evidence type="ECO:0000313" key="6">
    <source>
        <dbReference type="Proteomes" id="UP000216013"/>
    </source>
</evidence>
<dbReference type="Proteomes" id="UP000216013">
    <property type="component" value="Unassembled WGS sequence"/>
</dbReference>
<proteinExistence type="predicted"/>
<dbReference type="EMBL" id="NPBV01000021">
    <property type="protein sequence ID" value="PAD20756.1"/>
    <property type="molecule type" value="Genomic_DNA"/>
</dbReference>
<sequence length="186" mass="20324">MAKITIVTGGNSIHSRLTGVLNHVQRGLEEDGMELDVIQVHQLPSNALLTADFSNEEIVEAIERVKVSDGVVFLTPVYKAAYSGILKTFLDLLPQKVLQGKAVLPLALGGTYGHLLVLDYALKPVIHNLGATVIHTGVFVIDKQVMKQEENQYALDLEAVTRLNSALALYKKSIGGRIDVYHTQHS</sequence>
<keyword evidence="2" id="KW-0288">FMN</keyword>
<dbReference type="Gene3D" id="3.40.50.360">
    <property type="match status" value="1"/>
</dbReference>
<evidence type="ECO:0000313" key="5">
    <source>
        <dbReference type="EMBL" id="PAD20756.1"/>
    </source>
</evidence>
<evidence type="ECO:0000256" key="2">
    <source>
        <dbReference type="ARBA" id="ARBA00022643"/>
    </source>
</evidence>
<keyword evidence="3" id="KW-0560">Oxidoreductase</keyword>
<protein>
    <submittedName>
        <fullName evidence="5">FMN reductase (NADPH)</fullName>
    </submittedName>
</protein>
<gene>
    <name evidence="5" type="primary">ssuE</name>
    <name evidence="5" type="ORF">CHH64_12700</name>
</gene>
<evidence type="ECO:0000256" key="1">
    <source>
        <dbReference type="ARBA" id="ARBA00022630"/>
    </source>
</evidence>
<name>A0A268A9G0_9BACI</name>
<dbReference type="InterPro" id="IPR051814">
    <property type="entry name" value="NAD(P)H-dep_FMN_reductase"/>
</dbReference>
<dbReference type="SUPFAM" id="SSF52218">
    <property type="entry name" value="Flavoproteins"/>
    <property type="match status" value="1"/>
</dbReference>
<dbReference type="GO" id="GO:0046306">
    <property type="term" value="P:alkanesulfonate catabolic process"/>
    <property type="evidence" value="ECO:0007669"/>
    <property type="project" value="InterPro"/>
</dbReference>
<feature type="domain" description="NADPH-dependent FMN reductase-like" evidence="4">
    <location>
        <begin position="3"/>
        <end position="144"/>
    </location>
</feature>
<dbReference type="AlphaFoldDB" id="A0A268A9G0"/>
<dbReference type="Pfam" id="PF03358">
    <property type="entry name" value="FMN_red"/>
    <property type="match status" value="1"/>
</dbReference>
<dbReference type="PANTHER" id="PTHR43408:SF1">
    <property type="entry name" value="FMN REDUCTASE (NADPH)"/>
    <property type="match status" value="1"/>
</dbReference>
<dbReference type="GO" id="GO:0008752">
    <property type="term" value="F:FMN reductase [NAD(P)H] activity"/>
    <property type="evidence" value="ECO:0007669"/>
    <property type="project" value="InterPro"/>
</dbReference>
<dbReference type="NCBIfam" id="TIGR03567">
    <property type="entry name" value="FMN_reduc_SsuE"/>
    <property type="match status" value="1"/>
</dbReference>
<evidence type="ECO:0000259" key="4">
    <source>
        <dbReference type="Pfam" id="PF03358"/>
    </source>
</evidence>
<organism evidence="5 6">
    <name type="scientific">Terribacillus saccharophilus</name>
    <dbReference type="NCBI Taxonomy" id="361277"/>
    <lineage>
        <taxon>Bacteria</taxon>
        <taxon>Bacillati</taxon>
        <taxon>Bacillota</taxon>
        <taxon>Bacilli</taxon>
        <taxon>Bacillales</taxon>
        <taxon>Bacillaceae</taxon>
        <taxon>Terribacillus</taxon>
    </lineage>
</organism>
<dbReference type="InterPro" id="IPR005025">
    <property type="entry name" value="FMN_Rdtase-like_dom"/>
</dbReference>
<dbReference type="PANTHER" id="PTHR43408">
    <property type="entry name" value="FMN REDUCTASE (NADPH)"/>
    <property type="match status" value="1"/>
</dbReference>
<dbReference type="RefSeq" id="WP_095261258.1">
    <property type="nucleotide sequence ID" value="NZ_NPBV01000021.1"/>
</dbReference>
<accession>A0A268A9G0</accession>
<reference evidence="5 6" key="1">
    <citation type="submission" date="2017-07" db="EMBL/GenBank/DDBJ databases">
        <title>Isolation and whole genome analysis of endospore-forming bacteria from heroin.</title>
        <authorList>
            <person name="Kalinowski J."/>
            <person name="Ahrens B."/>
            <person name="Al-Dilaimi A."/>
            <person name="Winkler A."/>
            <person name="Wibberg D."/>
            <person name="Schleenbecker U."/>
            <person name="Ruckert C."/>
            <person name="Wolfel R."/>
            <person name="Grass G."/>
        </authorList>
    </citation>
    <scope>NUCLEOTIDE SEQUENCE [LARGE SCALE GENOMIC DNA]</scope>
    <source>
        <strain evidence="5 6">7528</strain>
    </source>
</reference>
<dbReference type="InterPro" id="IPR029039">
    <property type="entry name" value="Flavoprotein-like_sf"/>
</dbReference>
<dbReference type="InterPro" id="IPR020048">
    <property type="entry name" value="NADPH-dep_FMN_reduc_SsuE"/>
</dbReference>
<comment type="caution">
    <text evidence="5">The sequence shown here is derived from an EMBL/GenBank/DDBJ whole genome shotgun (WGS) entry which is preliminary data.</text>
</comment>
<evidence type="ECO:0000256" key="3">
    <source>
        <dbReference type="ARBA" id="ARBA00023002"/>
    </source>
</evidence>
<keyword evidence="1" id="KW-0285">Flavoprotein</keyword>